<keyword evidence="3" id="KW-1185">Reference proteome</keyword>
<dbReference type="STRING" id="1231336.L248_2145"/>
<gene>
    <name evidence="2" type="ORF">L248_2145</name>
</gene>
<proteinExistence type="predicted"/>
<accession>U4TQT5</accession>
<feature type="compositionally biased region" description="Basic and acidic residues" evidence="1">
    <location>
        <begin position="43"/>
        <end position="57"/>
    </location>
</feature>
<dbReference type="eggNOG" id="ENOG5033EEI">
    <property type="taxonomic scope" value="Bacteria"/>
</dbReference>
<dbReference type="InterPro" id="IPR025580">
    <property type="entry name" value="Gp46"/>
</dbReference>
<sequence length="222" mass="23866">MDADSGADAGNSASATPETGSETGSQQSPDTNKNDDNSSNGSDDDKGEKSFSPKEVRAMIGAQATKHLDDFKTNDLPKILADARSKWEAEAKMSPEEREQTQKQEQESALAKREAQLDHREAVDYTRSKLISAGLPTDFVESLAVDKDTDATDKNVEAFTKTFSAAVQKKVAERMKGKSTPGVGAGSQHTTSTDLGQLLAKQHASDTRSSKAEDYFFGGKNK</sequence>
<dbReference type="Proteomes" id="UP000030647">
    <property type="component" value="Unassembled WGS sequence"/>
</dbReference>
<feature type="region of interest" description="Disordered" evidence="1">
    <location>
        <begin position="87"/>
        <end position="119"/>
    </location>
</feature>
<feature type="compositionally biased region" description="Low complexity" evidence="1">
    <location>
        <begin position="1"/>
        <end position="15"/>
    </location>
</feature>
<dbReference type="AlphaFoldDB" id="U4TQT5"/>
<dbReference type="Pfam" id="PF14265">
    <property type="entry name" value="DUF4355"/>
    <property type="match status" value="1"/>
</dbReference>
<evidence type="ECO:0000313" key="2">
    <source>
        <dbReference type="EMBL" id="ERL63852.1"/>
    </source>
</evidence>
<reference evidence="3" key="1">
    <citation type="journal article" date="2013" name="Genome Announc.">
        <title>Whole-Genome Sequencing of Lactobacillus shenzhenensis Strain LY-73T.</title>
        <authorList>
            <person name="Lin Z."/>
            <person name="Liu Z."/>
            <person name="Yang R."/>
            <person name="Zou Y."/>
            <person name="Wan D."/>
            <person name="Chen J."/>
            <person name="Guo M."/>
            <person name="Zhao J."/>
            <person name="Fang C."/>
            <person name="Yang R."/>
            <person name="Liu F."/>
        </authorList>
    </citation>
    <scope>NUCLEOTIDE SEQUENCE [LARGE SCALE GENOMIC DNA]</scope>
    <source>
        <strain evidence="3">LY-73</strain>
    </source>
</reference>
<evidence type="ECO:0000256" key="1">
    <source>
        <dbReference type="SAM" id="MobiDB-lite"/>
    </source>
</evidence>
<evidence type="ECO:0000313" key="3">
    <source>
        <dbReference type="Proteomes" id="UP000030647"/>
    </source>
</evidence>
<feature type="region of interest" description="Disordered" evidence="1">
    <location>
        <begin position="173"/>
        <end position="222"/>
    </location>
</feature>
<dbReference type="EMBL" id="KI271612">
    <property type="protein sequence ID" value="ERL63852.1"/>
    <property type="molecule type" value="Genomic_DNA"/>
</dbReference>
<organism evidence="2 3">
    <name type="scientific">Schleiferilactobacillus shenzhenensis LY-73</name>
    <dbReference type="NCBI Taxonomy" id="1231336"/>
    <lineage>
        <taxon>Bacteria</taxon>
        <taxon>Bacillati</taxon>
        <taxon>Bacillota</taxon>
        <taxon>Bacilli</taxon>
        <taxon>Lactobacillales</taxon>
        <taxon>Lactobacillaceae</taxon>
        <taxon>Schleiferilactobacillus</taxon>
    </lineage>
</organism>
<feature type="compositionally biased region" description="Basic and acidic residues" evidence="1">
    <location>
        <begin position="66"/>
        <end position="75"/>
    </location>
</feature>
<name>U4TQT5_9LACO</name>
<dbReference type="HOGENOM" id="CLU_1244026_0_0_9"/>
<feature type="region of interest" description="Disordered" evidence="1">
    <location>
        <begin position="1"/>
        <end position="75"/>
    </location>
</feature>
<evidence type="ECO:0008006" key="4">
    <source>
        <dbReference type="Google" id="ProtNLM"/>
    </source>
</evidence>
<feature type="compositionally biased region" description="Polar residues" evidence="1">
    <location>
        <begin position="16"/>
        <end position="31"/>
    </location>
</feature>
<feature type="compositionally biased region" description="Basic and acidic residues" evidence="1">
    <location>
        <begin position="203"/>
        <end position="214"/>
    </location>
</feature>
<protein>
    <recommendedName>
        <fullName evidence="4">Scaffolding protein</fullName>
    </recommendedName>
</protein>